<organism evidence="1 2">
    <name type="scientific">Thiothrix lacustris</name>
    <dbReference type="NCBI Taxonomy" id="525917"/>
    <lineage>
        <taxon>Bacteria</taxon>
        <taxon>Pseudomonadati</taxon>
        <taxon>Pseudomonadota</taxon>
        <taxon>Gammaproteobacteria</taxon>
        <taxon>Thiotrichales</taxon>
        <taxon>Thiotrichaceae</taxon>
        <taxon>Thiothrix</taxon>
    </lineage>
</organism>
<comment type="caution">
    <text evidence="1">The sequence shown here is derived from an EMBL/GenBank/DDBJ whole genome shotgun (WGS) entry which is preliminary data.</text>
</comment>
<dbReference type="EMBL" id="MTEJ01000075">
    <property type="protein sequence ID" value="OQX11996.1"/>
    <property type="molecule type" value="Genomic_DNA"/>
</dbReference>
<evidence type="ECO:0000313" key="1">
    <source>
        <dbReference type="EMBL" id="OQX11996.1"/>
    </source>
</evidence>
<reference evidence="1 2" key="1">
    <citation type="submission" date="2017-01" db="EMBL/GenBank/DDBJ databases">
        <title>Novel large sulfur bacteria in the metagenomes of groundwater-fed chemosynthetic microbial mats in the Lake Huron basin.</title>
        <authorList>
            <person name="Sharrar A.M."/>
            <person name="Flood B.E."/>
            <person name="Bailey J.V."/>
            <person name="Jones D.S."/>
            <person name="Biddanda B."/>
            <person name="Ruberg S.A."/>
            <person name="Marcus D.N."/>
            <person name="Dick G.J."/>
        </authorList>
    </citation>
    <scope>NUCLEOTIDE SEQUENCE [LARGE SCALE GENOMIC DNA]</scope>
    <source>
        <strain evidence="1">A8</strain>
    </source>
</reference>
<evidence type="ECO:0000313" key="2">
    <source>
        <dbReference type="Proteomes" id="UP000192491"/>
    </source>
</evidence>
<name>A0A1Y1QS18_9GAMM</name>
<dbReference type="STRING" id="1123401.GCA_000621325_00992"/>
<accession>A0A1Y1QS18</accession>
<sequence>MKTETTPQPLKPIYYWLDGYWITDKEEADLMDEINAFGSTHGTAFFPADASPELIDTEVLALLAE</sequence>
<dbReference type="AlphaFoldDB" id="A0A1Y1QS18"/>
<gene>
    <name evidence="1" type="ORF">BWK73_16140</name>
</gene>
<protein>
    <submittedName>
        <fullName evidence="1">Uncharacterized protein</fullName>
    </submittedName>
</protein>
<proteinExistence type="predicted"/>
<dbReference type="Proteomes" id="UP000192491">
    <property type="component" value="Unassembled WGS sequence"/>
</dbReference>